<dbReference type="OrthoDB" id="5416547at2"/>
<feature type="domain" description="HTH lysR-type" evidence="5">
    <location>
        <begin position="7"/>
        <end position="64"/>
    </location>
</feature>
<dbReference type="PANTHER" id="PTHR30537">
    <property type="entry name" value="HTH-TYPE TRANSCRIPTIONAL REGULATOR"/>
    <property type="match status" value="1"/>
</dbReference>
<dbReference type="AlphaFoldDB" id="Q08Y37"/>
<keyword evidence="3" id="KW-0238">DNA-binding</keyword>
<evidence type="ECO:0000259" key="5">
    <source>
        <dbReference type="PROSITE" id="PS50931"/>
    </source>
</evidence>
<dbReference type="RefSeq" id="WP_002615337.1">
    <property type="nucleotide sequence ID" value="NC_014623.1"/>
</dbReference>
<dbReference type="InterPro" id="IPR005119">
    <property type="entry name" value="LysR_subst-bd"/>
</dbReference>
<dbReference type="PANTHER" id="PTHR30537:SF5">
    <property type="entry name" value="HTH-TYPE TRANSCRIPTIONAL ACTIVATOR TTDR-RELATED"/>
    <property type="match status" value="1"/>
</dbReference>
<keyword evidence="4" id="KW-0804">Transcription</keyword>
<dbReference type="Pfam" id="PF03466">
    <property type="entry name" value="LysR_substrate"/>
    <property type="match status" value="1"/>
</dbReference>
<organism evidence="6 7">
    <name type="scientific">Stigmatella aurantiaca (strain DW4/3-1)</name>
    <dbReference type="NCBI Taxonomy" id="378806"/>
    <lineage>
        <taxon>Bacteria</taxon>
        <taxon>Pseudomonadati</taxon>
        <taxon>Myxococcota</taxon>
        <taxon>Myxococcia</taxon>
        <taxon>Myxococcales</taxon>
        <taxon>Cystobacterineae</taxon>
        <taxon>Archangiaceae</taxon>
        <taxon>Stigmatella</taxon>
    </lineage>
</organism>
<dbReference type="Proteomes" id="UP000032702">
    <property type="component" value="Unassembled WGS sequence"/>
</dbReference>
<name>Q08Y37_STIAD</name>
<keyword evidence="2" id="KW-0805">Transcription regulation</keyword>
<dbReference type="PATRIC" id="fig|378806.16.peg.4436"/>
<dbReference type="SUPFAM" id="SSF46785">
    <property type="entry name" value="Winged helix' DNA-binding domain"/>
    <property type="match status" value="1"/>
</dbReference>
<dbReference type="EMBL" id="AAMD01000083">
    <property type="protein sequence ID" value="EAU65406.1"/>
    <property type="molecule type" value="Genomic_DNA"/>
</dbReference>
<dbReference type="GO" id="GO:0006351">
    <property type="term" value="P:DNA-templated transcription"/>
    <property type="evidence" value="ECO:0007669"/>
    <property type="project" value="TreeGrafter"/>
</dbReference>
<evidence type="ECO:0000256" key="3">
    <source>
        <dbReference type="ARBA" id="ARBA00023125"/>
    </source>
</evidence>
<dbReference type="GO" id="GO:0003700">
    <property type="term" value="F:DNA-binding transcription factor activity"/>
    <property type="evidence" value="ECO:0007669"/>
    <property type="project" value="InterPro"/>
</dbReference>
<dbReference type="PROSITE" id="PS50931">
    <property type="entry name" value="HTH_LYSR"/>
    <property type="match status" value="1"/>
</dbReference>
<proteinExistence type="inferred from homology"/>
<dbReference type="Gene3D" id="1.10.10.10">
    <property type="entry name" value="Winged helix-like DNA-binding domain superfamily/Winged helix DNA-binding domain"/>
    <property type="match status" value="1"/>
</dbReference>
<dbReference type="InterPro" id="IPR036390">
    <property type="entry name" value="WH_DNA-bd_sf"/>
</dbReference>
<sequence length="319" mass="35560">MDARIHLDLNDVALLVRVVRTQSFSAAARERGVPVSTVSRRIARLESVLGIRLLERTTRRLRLTDAGREYFGHAERAVDDLAQGTDRVRELQKEPRGRVRIMAPIVLGAAVSNVIYTYLARHPGVSVDLELNERRVDLLAEGFDIAILTGKVDSTDFVARELWRATRKLLYASPRYLEARGAPRRVEDLARHDCIATRAADGIATWTLAQGRRKQRFAFEPRFYVSEFSAAHRAVLAGVGIAMLPEVHCAEDVAEKRLVRVLDGYEGESGGVSLLYRAHRSLTAAVRTCIDHFLAELPATDPARAVHNGRARSEPVRSP</sequence>
<evidence type="ECO:0000313" key="7">
    <source>
        <dbReference type="Proteomes" id="UP000032702"/>
    </source>
</evidence>
<dbReference type="Gene3D" id="3.40.190.290">
    <property type="match status" value="1"/>
</dbReference>
<accession>Q08Y37</accession>
<protein>
    <submittedName>
        <fullName evidence="6">Transcriptional regulator</fullName>
    </submittedName>
</protein>
<gene>
    <name evidence="6" type="ORF">STIAU_7340</name>
</gene>
<dbReference type="CDD" id="cd08422">
    <property type="entry name" value="PBP2_CrgA_like"/>
    <property type="match status" value="1"/>
</dbReference>
<evidence type="ECO:0000256" key="2">
    <source>
        <dbReference type="ARBA" id="ARBA00023015"/>
    </source>
</evidence>
<dbReference type="InterPro" id="IPR058163">
    <property type="entry name" value="LysR-type_TF_proteobact-type"/>
</dbReference>
<evidence type="ECO:0000256" key="4">
    <source>
        <dbReference type="ARBA" id="ARBA00023163"/>
    </source>
</evidence>
<comment type="caution">
    <text evidence="6">The sequence shown here is derived from an EMBL/GenBank/DDBJ whole genome shotgun (WGS) entry which is preliminary data.</text>
</comment>
<reference evidence="6 7" key="1">
    <citation type="submission" date="2006-04" db="EMBL/GenBank/DDBJ databases">
        <authorList>
            <person name="Nierman W.C."/>
        </authorList>
    </citation>
    <scope>NUCLEOTIDE SEQUENCE [LARGE SCALE GENOMIC DNA]</scope>
    <source>
        <strain evidence="6 7">DW4/3-1</strain>
    </source>
</reference>
<dbReference type="InterPro" id="IPR036388">
    <property type="entry name" value="WH-like_DNA-bd_sf"/>
</dbReference>
<evidence type="ECO:0000256" key="1">
    <source>
        <dbReference type="ARBA" id="ARBA00009437"/>
    </source>
</evidence>
<dbReference type="SUPFAM" id="SSF53850">
    <property type="entry name" value="Periplasmic binding protein-like II"/>
    <property type="match status" value="1"/>
</dbReference>
<comment type="similarity">
    <text evidence="1">Belongs to the LysR transcriptional regulatory family.</text>
</comment>
<dbReference type="GO" id="GO:0043565">
    <property type="term" value="F:sequence-specific DNA binding"/>
    <property type="evidence" value="ECO:0007669"/>
    <property type="project" value="TreeGrafter"/>
</dbReference>
<evidence type="ECO:0000313" key="6">
    <source>
        <dbReference type="EMBL" id="EAU65406.1"/>
    </source>
</evidence>
<dbReference type="Pfam" id="PF00126">
    <property type="entry name" value="HTH_1"/>
    <property type="match status" value="1"/>
</dbReference>
<dbReference type="FunFam" id="1.10.10.10:FF:000001">
    <property type="entry name" value="LysR family transcriptional regulator"/>
    <property type="match status" value="1"/>
</dbReference>
<dbReference type="InterPro" id="IPR000847">
    <property type="entry name" value="LysR_HTH_N"/>
</dbReference>